<proteinExistence type="inferred from homology"/>
<dbReference type="InterPro" id="IPR029057">
    <property type="entry name" value="PRTase-like"/>
</dbReference>
<name>A0A1F7IYZ1_9BACT</name>
<dbReference type="Gene3D" id="3.40.50.2020">
    <property type="match status" value="1"/>
</dbReference>
<dbReference type="EMBL" id="MGAL01000013">
    <property type="protein sequence ID" value="OGK48561.1"/>
    <property type="molecule type" value="Genomic_DNA"/>
</dbReference>
<evidence type="ECO:0000256" key="1">
    <source>
        <dbReference type="ARBA" id="ARBA00008007"/>
    </source>
</evidence>
<dbReference type="CDD" id="cd06223">
    <property type="entry name" value="PRTases_typeI"/>
    <property type="match status" value="1"/>
</dbReference>
<evidence type="ECO:0000259" key="2">
    <source>
        <dbReference type="Pfam" id="PF18912"/>
    </source>
</evidence>
<evidence type="ECO:0000313" key="3">
    <source>
        <dbReference type="EMBL" id="OGK48561.1"/>
    </source>
</evidence>
<dbReference type="PANTHER" id="PTHR47505:SF1">
    <property type="entry name" value="DNA UTILIZATION PROTEIN YHGH"/>
    <property type="match status" value="1"/>
</dbReference>
<dbReference type="InterPro" id="IPR051910">
    <property type="entry name" value="ComF/GntX_DNA_util-trans"/>
</dbReference>
<dbReference type="AlphaFoldDB" id="A0A1F7IYZ1"/>
<dbReference type="Proteomes" id="UP000177141">
    <property type="component" value="Unassembled WGS sequence"/>
</dbReference>
<dbReference type="Pfam" id="PF18912">
    <property type="entry name" value="DZR_2"/>
    <property type="match status" value="1"/>
</dbReference>
<gene>
    <name evidence="3" type="ORF">A3A93_03785</name>
</gene>
<dbReference type="PANTHER" id="PTHR47505">
    <property type="entry name" value="DNA UTILIZATION PROTEIN YHGH"/>
    <property type="match status" value="1"/>
</dbReference>
<dbReference type="InterPro" id="IPR000836">
    <property type="entry name" value="PRTase_dom"/>
</dbReference>
<comment type="caution">
    <text evidence="3">The sequence shown here is derived from an EMBL/GenBank/DDBJ whole genome shotgun (WGS) entry which is preliminary data.</text>
</comment>
<dbReference type="InterPro" id="IPR044005">
    <property type="entry name" value="DZR_2"/>
</dbReference>
<organism evidence="3 4">
    <name type="scientific">Candidatus Roizmanbacteria bacterium RIFCSPLOWO2_01_FULL_38_12</name>
    <dbReference type="NCBI Taxonomy" id="1802061"/>
    <lineage>
        <taxon>Bacteria</taxon>
        <taxon>Candidatus Roizmaniibacteriota</taxon>
    </lineage>
</organism>
<protein>
    <recommendedName>
        <fullName evidence="2">Double zinc ribbon domain-containing protein</fullName>
    </recommendedName>
</protein>
<sequence>MKSLNLLDLFFPKICVGCKKFGSYLCKKCFMKLDFLNQDRCLNCLAPSHLGNTHKWCKKEESLDGVLSLCGYNKTAQKIVFAVKYQLQYGIYEEVLSLVPEKITQKFIEFKNTVSNCCLQTIPLHKKRRFLRGFNQSEMLTNFFSKKLDLPIINIAKRIKNTTPQAYIKHKHERITNINKAFHIDKKQKLIYDTMILVDDVCTTSSTANELAKELKKIGAKNVYLFSFARGYR</sequence>
<accession>A0A1F7IYZ1</accession>
<comment type="similarity">
    <text evidence="1">Belongs to the ComF/GntX family.</text>
</comment>
<dbReference type="SUPFAM" id="SSF53271">
    <property type="entry name" value="PRTase-like"/>
    <property type="match status" value="1"/>
</dbReference>
<feature type="domain" description="Double zinc ribbon" evidence="2">
    <location>
        <begin position="6"/>
        <end position="57"/>
    </location>
</feature>
<dbReference type="STRING" id="1802061.A3A93_03785"/>
<reference evidence="3 4" key="1">
    <citation type="journal article" date="2016" name="Nat. Commun.">
        <title>Thousands of microbial genomes shed light on interconnected biogeochemical processes in an aquifer system.</title>
        <authorList>
            <person name="Anantharaman K."/>
            <person name="Brown C.T."/>
            <person name="Hug L.A."/>
            <person name="Sharon I."/>
            <person name="Castelle C.J."/>
            <person name="Probst A.J."/>
            <person name="Thomas B.C."/>
            <person name="Singh A."/>
            <person name="Wilkins M.J."/>
            <person name="Karaoz U."/>
            <person name="Brodie E.L."/>
            <person name="Williams K.H."/>
            <person name="Hubbard S.S."/>
            <person name="Banfield J.F."/>
        </authorList>
    </citation>
    <scope>NUCLEOTIDE SEQUENCE [LARGE SCALE GENOMIC DNA]</scope>
</reference>
<evidence type="ECO:0000313" key="4">
    <source>
        <dbReference type="Proteomes" id="UP000177141"/>
    </source>
</evidence>